<evidence type="ECO:0000313" key="1">
    <source>
        <dbReference type="EMBL" id="AMW35204.1"/>
    </source>
</evidence>
<evidence type="ECO:0000313" key="2">
    <source>
        <dbReference type="Proteomes" id="UP000076066"/>
    </source>
</evidence>
<dbReference type="EMBL" id="CP014525">
    <property type="protein sequence ID" value="AMW35204.1"/>
    <property type="molecule type" value="Genomic_DNA"/>
</dbReference>
<dbReference type="SUPFAM" id="SSF48576">
    <property type="entry name" value="Terpenoid synthases"/>
    <property type="match status" value="1"/>
</dbReference>
<name>A0A143DEQ0_9PROT</name>
<dbReference type="Gene3D" id="1.10.600.10">
    <property type="entry name" value="Farnesyl Diphosphate Synthase"/>
    <property type="match status" value="1"/>
</dbReference>
<proteinExistence type="predicted"/>
<dbReference type="Pfam" id="PF00494">
    <property type="entry name" value="SQS_PSY"/>
    <property type="match status" value="1"/>
</dbReference>
<dbReference type="Proteomes" id="UP000076066">
    <property type="component" value="Chromosome"/>
</dbReference>
<dbReference type="RefSeq" id="WP_066135581.1">
    <property type="nucleotide sequence ID" value="NZ_CP014525.1"/>
</dbReference>
<keyword evidence="2" id="KW-1185">Reference proteome</keyword>
<dbReference type="OrthoDB" id="9814909at2"/>
<reference evidence="1 2" key="1">
    <citation type="submission" date="2016-02" db="EMBL/GenBank/DDBJ databases">
        <title>Complete Genome of H5569, the type strain of the newly described species Haematospirillium jordaniae.</title>
        <authorList>
            <person name="Nicholson A.C."/>
            <person name="Humrighouse B.W."/>
            <person name="Loparov V."/>
            <person name="McQuiston J.R."/>
        </authorList>
    </citation>
    <scope>NUCLEOTIDE SEQUENCE [LARGE SCALE GENOMIC DNA]</scope>
    <source>
        <strain evidence="1 2">H5569</strain>
    </source>
</reference>
<dbReference type="KEGG" id="hjo:AY555_08495"/>
<sequence length="281" mass="30981">MDIHQPFSQVVKDVKRHDPVRFLTTLFAPDRVRPALWALYAFNAELGRIRDVVTEQVLGQIRFQWWRDTLGNLEAGVVAKSPIVQDLATLVQAYNVPVSLLCHVVDARSAEVESLPFETEYDLEQYCDGYGGTLAEAVCRIGGVHDEVVVQAARQVGRAAVVARTLLGFPASLVAGHCSIPSGVLDALSLDPEQLGDPDAVVKLAPWSLDLCRMGRGMLGAARHTVSRPPRDILAVFLEAMAAERTFSVLERNGGNLIDPDLHRPDNRALGMTWRVLRGRW</sequence>
<dbReference type="InterPro" id="IPR002060">
    <property type="entry name" value="Squ/phyt_synthse"/>
</dbReference>
<gene>
    <name evidence="1" type="ORF">AY555_08495</name>
</gene>
<dbReference type="STRING" id="1549855.AY555_08495"/>
<dbReference type="AlphaFoldDB" id="A0A143DEQ0"/>
<organism evidence="1 2">
    <name type="scientific">Haematospirillum jordaniae</name>
    <dbReference type="NCBI Taxonomy" id="1549855"/>
    <lineage>
        <taxon>Bacteria</taxon>
        <taxon>Pseudomonadati</taxon>
        <taxon>Pseudomonadota</taxon>
        <taxon>Alphaproteobacteria</taxon>
        <taxon>Rhodospirillales</taxon>
        <taxon>Novispirillaceae</taxon>
        <taxon>Haematospirillum</taxon>
    </lineage>
</organism>
<protein>
    <recommendedName>
        <fullName evidence="3">Phytoene synthase</fullName>
    </recommendedName>
</protein>
<dbReference type="GeneID" id="53317193"/>
<accession>A0A143DEQ0</accession>
<dbReference type="InterPro" id="IPR008949">
    <property type="entry name" value="Isoprenoid_synthase_dom_sf"/>
</dbReference>
<evidence type="ECO:0008006" key="3">
    <source>
        <dbReference type="Google" id="ProtNLM"/>
    </source>
</evidence>